<dbReference type="Proteomes" id="UP000298782">
    <property type="component" value="Chromosome"/>
</dbReference>
<keyword evidence="4" id="KW-0472">Membrane</keyword>
<dbReference type="EC" id="5.3.1.6" evidence="3"/>
<dbReference type="HAMAP" id="MF_00170">
    <property type="entry name" value="Rib_5P_isom_A"/>
    <property type="match status" value="1"/>
</dbReference>
<dbReference type="UniPathway" id="UPA00115">
    <property type="reaction ID" value="UER00412"/>
</dbReference>
<evidence type="ECO:0000313" key="5">
    <source>
        <dbReference type="EMBL" id="QCI26844.1"/>
    </source>
</evidence>
<reference evidence="5 6" key="2">
    <citation type="submission" date="2019-05" db="EMBL/GenBank/DDBJ databases">
        <title>Genome evolution of the obligate endosymbiont Buchnera aphidicola.</title>
        <authorList>
            <person name="Moran N.A."/>
        </authorList>
    </citation>
    <scope>NUCLEOTIDE SEQUENCE [LARGE SCALE GENOMIC DNA]</scope>
    <source>
        <strain evidence="5 6">Tca</strain>
    </source>
</reference>
<evidence type="ECO:0000256" key="3">
    <source>
        <dbReference type="HAMAP-Rule" id="MF_00170"/>
    </source>
</evidence>
<dbReference type="GO" id="GO:0005829">
    <property type="term" value="C:cytosol"/>
    <property type="evidence" value="ECO:0007669"/>
    <property type="project" value="TreeGrafter"/>
</dbReference>
<reference evidence="5 6" key="1">
    <citation type="submission" date="2018-12" db="EMBL/GenBank/DDBJ databases">
        <authorList>
            <person name="Chong R.A."/>
        </authorList>
    </citation>
    <scope>NUCLEOTIDE SEQUENCE [LARGE SCALE GENOMIC DNA]</scope>
    <source>
        <strain evidence="5 6">Tca</strain>
    </source>
</reference>
<feature type="binding site" evidence="3">
    <location>
        <begin position="94"/>
        <end position="97"/>
    </location>
    <ligand>
        <name>substrate</name>
    </ligand>
</feature>
<dbReference type="InterPro" id="IPR004788">
    <property type="entry name" value="Ribose5P_isomerase_type_A"/>
</dbReference>
<dbReference type="SUPFAM" id="SSF100950">
    <property type="entry name" value="NagB/RpiA/CoA transferase-like"/>
    <property type="match status" value="1"/>
</dbReference>
<evidence type="ECO:0000256" key="4">
    <source>
        <dbReference type="SAM" id="Phobius"/>
    </source>
</evidence>
<feature type="transmembrane region" description="Helical" evidence="4">
    <location>
        <begin position="14"/>
        <end position="36"/>
    </location>
</feature>
<comment type="subunit">
    <text evidence="3">Homodimer.</text>
</comment>
<dbReference type="EMBL" id="CP034852">
    <property type="protein sequence ID" value="QCI26844.1"/>
    <property type="molecule type" value="Genomic_DNA"/>
</dbReference>
<gene>
    <name evidence="3 5" type="primary">rpiA</name>
    <name evidence="5" type="ORF">D9V80_01595</name>
</gene>
<dbReference type="FunFam" id="3.40.50.1360:FF:000001">
    <property type="entry name" value="Ribose-5-phosphate isomerase A"/>
    <property type="match status" value="1"/>
</dbReference>
<evidence type="ECO:0000313" key="6">
    <source>
        <dbReference type="Proteomes" id="UP000298782"/>
    </source>
</evidence>
<dbReference type="NCBIfam" id="NF001924">
    <property type="entry name" value="PRK00702.1"/>
    <property type="match status" value="1"/>
</dbReference>
<keyword evidence="2 3" id="KW-0413">Isomerase</keyword>
<dbReference type="InterPro" id="IPR020672">
    <property type="entry name" value="Ribose5P_isomerase_typA_subgr"/>
</dbReference>
<comment type="pathway">
    <text evidence="3">Carbohydrate degradation; pentose phosphate pathway; D-ribose 5-phosphate from D-ribulose 5-phosphate (non-oxidative stage): step 1/1.</text>
</comment>
<dbReference type="GO" id="GO:0004751">
    <property type="term" value="F:ribose-5-phosphate isomerase activity"/>
    <property type="evidence" value="ECO:0007669"/>
    <property type="project" value="UniProtKB-UniRule"/>
</dbReference>
<dbReference type="OrthoDB" id="5870696at2"/>
<proteinExistence type="inferred from homology"/>
<accession>A0A4D6YLJ6</accession>
<dbReference type="SUPFAM" id="SSF75445">
    <property type="entry name" value="D-ribose-5-phosphate isomerase (RpiA), lid domain"/>
    <property type="match status" value="1"/>
</dbReference>
<name>A0A4D6YLJ6_9GAMM</name>
<feature type="binding site" evidence="3">
    <location>
        <position position="121"/>
    </location>
    <ligand>
        <name>substrate</name>
    </ligand>
</feature>
<comment type="catalytic activity">
    <reaction evidence="1 3">
        <text>aldehydo-D-ribose 5-phosphate = D-ribulose 5-phosphate</text>
        <dbReference type="Rhea" id="RHEA:14657"/>
        <dbReference type="ChEBI" id="CHEBI:58121"/>
        <dbReference type="ChEBI" id="CHEBI:58273"/>
        <dbReference type="EC" id="5.3.1.6"/>
    </reaction>
</comment>
<organism evidence="5 6">
    <name type="scientific">Buchnera aphidicola</name>
    <name type="common">Thelaxes californica</name>
    <dbReference type="NCBI Taxonomy" id="1315998"/>
    <lineage>
        <taxon>Bacteria</taxon>
        <taxon>Pseudomonadati</taxon>
        <taxon>Pseudomonadota</taxon>
        <taxon>Gammaproteobacteria</taxon>
        <taxon>Enterobacterales</taxon>
        <taxon>Erwiniaceae</taxon>
        <taxon>Buchnera</taxon>
    </lineage>
</organism>
<keyword evidence="4" id="KW-1133">Transmembrane helix</keyword>
<dbReference type="GO" id="GO:0009052">
    <property type="term" value="P:pentose-phosphate shunt, non-oxidative branch"/>
    <property type="evidence" value="ECO:0007669"/>
    <property type="project" value="UniProtKB-UniRule"/>
</dbReference>
<dbReference type="AlphaFoldDB" id="A0A4D6YLJ6"/>
<dbReference type="GO" id="GO:0006014">
    <property type="term" value="P:D-ribose metabolic process"/>
    <property type="evidence" value="ECO:0007669"/>
    <property type="project" value="TreeGrafter"/>
</dbReference>
<dbReference type="NCBIfam" id="TIGR00021">
    <property type="entry name" value="rpiA"/>
    <property type="match status" value="1"/>
</dbReference>
<protein>
    <recommendedName>
        <fullName evidence="3">Ribose-5-phosphate isomerase A</fullName>
        <ecNumber evidence="3">5.3.1.6</ecNumber>
    </recommendedName>
    <alternativeName>
        <fullName evidence="3">Phosphoriboisomerase A</fullName>
        <shortName evidence="3">PRI</shortName>
    </alternativeName>
</protein>
<comment type="similarity">
    <text evidence="3">Belongs to the ribose 5-phosphate isomerase family.</text>
</comment>
<dbReference type="InterPro" id="IPR037171">
    <property type="entry name" value="NagB/RpiA_transferase-like"/>
</dbReference>
<keyword evidence="6" id="KW-1185">Reference proteome</keyword>
<evidence type="ECO:0000256" key="1">
    <source>
        <dbReference type="ARBA" id="ARBA00001713"/>
    </source>
</evidence>
<dbReference type="Gene3D" id="3.30.70.260">
    <property type="match status" value="1"/>
</dbReference>
<dbReference type="Gene3D" id="3.40.50.1360">
    <property type="match status" value="1"/>
</dbReference>
<comment type="function">
    <text evidence="3">Catalyzes the reversible conversion of ribose-5-phosphate to ribulose 5-phosphate.</text>
</comment>
<feature type="active site" description="Proton acceptor" evidence="3">
    <location>
        <position position="103"/>
    </location>
</feature>
<dbReference type="RefSeq" id="WP_158353584.1">
    <property type="nucleotide sequence ID" value="NZ_CP034852.1"/>
</dbReference>
<sequence>MNFKHLKKKVAIEAINYLHSGITIGVGTGSTVFYLIKELKKISHLIYGAVSSSKSSTYFLKNNKINIININQINSLQIYIDSADEVDDKKRMIKGGGGALTGEKIISSISDIFICIVDKSKKVSKIGSKFPIPIEVIPMSTSYVCQEIKKLGGIPKVRKNFFTDYGNIIIDVYHLNMSNPLKTELYINSIVGVVTVGIFAKKKADIVLISSENGIKIL</sequence>
<feature type="binding site" evidence="3">
    <location>
        <begin position="28"/>
        <end position="31"/>
    </location>
    <ligand>
        <name>substrate</name>
    </ligand>
</feature>
<dbReference type="PANTHER" id="PTHR11934">
    <property type="entry name" value="RIBOSE-5-PHOSPHATE ISOMERASE"/>
    <property type="match status" value="1"/>
</dbReference>
<evidence type="ECO:0000256" key="2">
    <source>
        <dbReference type="ARBA" id="ARBA00023235"/>
    </source>
</evidence>
<feature type="binding site" evidence="3">
    <location>
        <begin position="81"/>
        <end position="84"/>
    </location>
    <ligand>
        <name>substrate</name>
    </ligand>
</feature>
<keyword evidence="4" id="KW-0812">Transmembrane</keyword>
<dbReference type="CDD" id="cd01398">
    <property type="entry name" value="RPI_A"/>
    <property type="match status" value="1"/>
</dbReference>
<dbReference type="Pfam" id="PF06026">
    <property type="entry name" value="Rib_5-P_isom_A"/>
    <property type="match status" value="1"/>
</dbReference>
<dbReference type="PANTHER" id="PTHR11934:SF0">
    <property type="entry name" value="RIBOSE-5-PHOSPHATE ISOMERASE"/>
    <property type="match status" value="1"/>
</dbReference>